<dbReference type="InterPro" id="IPR024462">
    <property type="entry name" value="GH116_N"/>
</dbReference>
<evidence type="ECO:0000313" key="3">
    <source>
        <dbReference type="Proteomes" id="UP000585474"/>
    </source>
</evidence>
<evidence type="ECO:0000313" key="2">
    <source>
        <dbReference type="EMBL" id="GFY95246.1"/>
    </source>
</evidence>
<dbReference type="GO" id="GO:0008422">
    <property type="term" value="F:beta-glucosidase activity"/>
    <property type="evidence" value="ECO:0007669"/>
    <property type="project" value="TreeGrafter"/>
</dbReference>
<reference evidence="2 3" key="1">
    <citation type="submission" date="2019-07" db="EMBL/GenBank/DDBJ databases">
        <title>De Novo Assembly of kiwifruit Actinidia rufa.</title>
        <authorList>
            <person name="Sugita-Konishi S."/>
            <person name="Sato K."/>
            <person name="Mori E."/>
            <person name="Abe Y."/>
            <person name="Kisaki G."/>
            <person name="Hamano K."/>
            <person name="Suezawa K."/>
            <person name="Otani M."/>
            <person name="Fukuda T."/>
            <person name="Manabe T."/>
            <person name="Gomi K."/>
            <person name="Tabuchi M."/>
            <person name="Akimitsu K."/>
            <person name="Kataoka I."/>
        </authorList>
    </citation>
    <scope>NUCLEOTIDE SEQUENCE [LARGE SCALE GENOMIC DNA]</scope>
    <source>
        <strain evidence="3">cv. Fuchu</strain>
    </source>
</reference>
<accession>A0A7J0F9Y2</accession>
<name>A0A7J0F9Y2_9ERIC</name>
<evidence type="ECO:0000259" key="1">
    <source>
        <dbReference type="Pfam" id="PF12215"/>
    </source>
</evidence>
<dbReference type="PANTHER" id="PTHR12654">
    <property type="entry name" value="BILE ACID BETA-GLUCOSIDASE-RELATED"/>
    <property type="match status" value="1"/>
</dbReference>
<comment type="caution">
    <text evidence="2">The sequence shown here is derived from an EMBL/GenBank/DDBJ whole genome shotgun (WGS) entry which is preliminary data.</text>
</comment>
<dbReference type="Proteomes" id="UP000585474">
    <property type="component" value="Unassembled WGS sequence"/>
</dbReference>
<dbReference type="Pfam" id="PF12215">
    <property type="entry name" value="Glyco_hydr_116N"/>
    <property type="match status" value="1"/>
</dbReference>
<feature type="domain" description="Glycosyl-hydrolase family 116 N-terminal" evidence="1">
    <location>
        <begin position="57"/>
        <end position="257"/>
    </location>
</feature>
<sequence length="266" mass="28931">MGRDVHIMPCIQELGLYMMVFMIRMLWTSKSCSIDNVDPFILYLVLTLLFNVLDAGQPDPELNIVCRQISPFVPHNYKESSLPVAVFTFTLSNSGKSAADVTLLFTWTNSVGGFSGLSGHHINSKMLTANRHPPVTFAIAAEETPEVHISSCPCFLVSGNSQGITAKDIWREIKEHGSFDHLTCNEASKPSETGSSIGAAIAASLILPSGTVHTVTFSLAWACPEAKFHSGKTYHRRYTRFYGTHGDAAASIAHDAILGNLANRSS</sequence>
<proteinExistence type="predicted"/>
<gene>
    <name evidence="2" type="ORF">Acr_10g0006310</name>
</gene>
<dbReference type="OrthoDB" id="1717020at2759"/>
<keyword evidence="3" id="KW-1185">Reference proteome</keyword>
<dbReference type="AlphaFoldDB" id="A0A7J0F9Y2"/>
<protein>
    <submittedName>
        <fullName evidence="2">Beta-glucosidase, GBA2 type family protein</fullName>
    </submittedName>
</protein>
<dbReference type="InterPro" id="IPR052566">
    <property type="entry name" value="Non-lysos_glucosylceramidase"/>
</dbReference>
<dbReference type="EMBL" id="BJWL01000010">
    <property type="protein sequence ID" value="GFY95246.1"/>
    <property type="molecule type" value="Genomic_DNA"/>
</dbReference>
<dbReference type="PANTHER" id="PTHR12654:SF24">
    <property type="entry name" value="NON-LYSOSOMAL GLUCOSYLCERAMIDASE"/>
    <property type="match status" value="1"/>
</dbReference>
<organism evidence="2 3">
    <name type="scientific">Actinidia rufa</name>
    <dbReference type="NCBI Taxonomy" id="165716"/>
    <lineage>
        <taxon>Eukaryota</taxon>
        <taxon>Viridiplantae</taxon>
        <taxon>Streptophyta</taxon>
        <taxon>Embryophyta</taxon>
        <taxon>Tracheophyta</taxon>
        <taxon>Spermatophyta</taxon>
        <taxon>Magnoliopsida</taxon>
        <taxon>eudicotyledons</taxon>
        <taxon>Gunneridae</taxon>
        <taxon>Pentapetalae</taxon>
        <taxon>asterids</taxon>
        <taxon>Ericales</taxon>
        <taxon>Actinidiaceae</taxon>
        <taxon>Actinidia</taxon>
    </lineage>
</organism>